<dbReference type="Proteomes" id="UP000823388">
    <property type="component" value="Chromosome 8K"/>
</dbReference>
<sequence>MEAAPPRAARPRPGHSAHADPGQQWRIWCCLLVLAVAGGDPRHWKSPGLHHHAGLVSPPRRRRGAPALEATTTPPPGAHRGERPPPLRSPRGYRGARCPSLRRRRGARYLAAAAVKSPRTRKEEGEREGESEVEKRERCGAARWLRG</sequence>
<comment type="caution">
    <text evidence="2">The sequence shown here is derived from an EMBL/GenBank/DDBJ whole genome shotgun (WGS) entry which is preliminary data.</text>
</comment>
<gene>
    <name evidence="2" type="ORF">PVAP13_8KG171301</name>
</gene>
<organism evidence="2 3">
    <name type="scientific">Panicum virgatum</name>
    <name type="common">Blackwell switchgrass</name>
    <dbReference type="NCBI Taxonomy" id="38727"/>
    <lineage>
        <taxon>Eukaryota</taxon>
        <taxon>Viridiplantae</taxon>
        <taxon>Streptophyta</taxon>
        <taxon>Embryophyta</taxon>
        <taxon>Tracheophyta</taxon>
        <taxon>Spermatophyta</taxon>
        <taxon>Magnoliopsida</taxon>
        <taxon>Liliopsida</taxon>
        <taxon>Poales</taxon>
        <taxon>Poaceae</taxon>
        <taxon>PACMAD clade</taxon>
        <taxon>Panicoideae</taxon>
        <taxon>Panicodae</taxon>
        <taxon>Paniceae</taxon>
        <taxon>Panicinae</taxon>
        <taxon>Panicum</taxon>
        <taxon>Panicum sect. Hiantes</taxon>
    </lineage>
</organism>
<keyword evidence="3" id="KW-1185">Reference proteome</keyword>
<dbReference type="AlphaFoldDB" id="A0A8T0PHN5"/>
<name>A0A8T0PHN5_PANVG</name>
<feature type="region of interest" description="Disordered" evidence="1">
    <location>
        <begin position="1"/>
        <end position="20"/>
    </location>
</feature>
<protein>
    <submittedName>
        <fullName evidence="2">Uncharacterized protein</fullName>
    </submittedName>
</protein>
<dbReference type="EMBL" id="CM029051">
    <property type="protein sequence ID" value="KAG2561661.1"/>
    <property type="molecule type" value="Genomic_DNA"/>
</dbReference>
<feature type="compositionally biased region" description="Basic and acidic residues" evidence="1">
    <location>
        <begin position="120"/>
        <end position="140"/>
    </location>
</feature>
<evidence type="ECO:0000313" key="2">
    <source>
        <dbReference type="EMBL" id="KAG2561661.1"/>
    </source>
</evidence>
<feature type="compositionally biased region" description="Basic residues" evidence="1">
    <location>
        <begin position="44"/>
        <end position="64"/>
    </location>
</feature>
<accession>A0A8T0PHN5</accession>
<evidence type="ECO:0000256" key="1">
    <source>
        <dbReference type="SAM" id="MobiDB-lite"/>
    </source>
</evidence>
<proteinExistence type="predicted"/>
<evidence type="ECO:0000313" key="3">
    <source>
        <dbReference type="Proteomes" id="UP000823388"/>
    </source>
</evidence>
<feature type="region of interest" description="Disordered" evidence="1">
    <location>
        <begin position="43"/>
        <end position="147"/>
    </location>
</feature>
<reference evidence="2" key="1">
    <citation type="submission" date="2020-05" db="EMBL/GenBank/DDBJ databases">
        <title>WGS assembly of Panicum virgatum.</title>
        <authorList>
            <person name="Lovell J.T."/>
            <person name="Jenkins J."/>
            <person name="Shu S."/>
            <person name="Juenger T.E."/>
            <person name="Schmutz J."/>
        </authorList>
    </citation>
    <scope>NUCLEOTIDE SEQUENCE</scope>
    <source>
        <strain evidence="2">AP13</strain>
    </source>
</reference>